<dbReference type="GO" id="GO:0007059">
    <property type="term" value="P:chromosome segregation"/>
    <property type="evidence" value="ECO:0007669"/>
    <property type="project" value="TreeGrafter"/>
</dbReference>
<dbReference type="Proteomes" id="UP000799779">
    <property type="component" value="Unassembled WGS sequence"/>
</dbReference>
<dbReference type="GO" id="GO:0031511">
    <property type="term" value="C:Mis6-Sim4 complex"/>
    <property type="evidence" value="ECO:0007669"/>
    <property type="project" value="TreeGrafter"/>
</dbReference>
<dbReference type="InterPro" id="IPR018565">
    <property type="entry name" value="Nkp2/Cnl2"/>
</dbReference>
<proteinExistence type="predicted"/>
<protein>
    <recommendedName>
        <fullName evidence="3">Cnl2/NKP2 family protein-domain-containing protein</fullName>
    </recommendedName>
</protein>
<dbReference type="AlphaFoldDB" id="A0A6A5WTA8"/>
<evidence type="ECO:0000313" key="1">
    <source>
        <dbReference type="EMBL" id="KAF2005070.1"/>
    </source>
</evidence>
<organism evidence="1 2">
    <name type="scientific">Amniculicola lignicola CBS 123094</name>
    <dbReference type="NCBI Taxonomy" id="1392246"/>
    <lineage>
        <taxon>Eukaryota</taxon>
        <taxon>Fungi</taxon>
        <taxon>Dikarya</taxon>
        <taxon>Ascomycota</taxon>
        <taxon>Pezizomycotina</taxon>
        <taxon>Dothideomycetes</taxon>
        <taxon>Pleosporomycetidae</taxon>
        <taxon>Pleosporales</taxon>
        <taxon>Amniculicolaceae</taxon>
        <taxon>Amniculicola</taxon>
    </lineage>
</organism>
<evidence type="ECO:0008006" key="3">
    <source>
        <dbReference type="Google" id="ProtNLM"/>
    </source>
</evidence>
<sequence length="192" mass="21631">MPSREAKLLSDFLLSPASLQDCITLRHFTNLFPPAHRANPAIKELYQELQRIRQGDVNAVRENIVDEVKSSKPLRREYVRERRDVEGKNLAGLDRVALQMELDLFEHGPRGKSHTLQTIHPNIEEACISIEAQVASMESELQDALLDVKDVVSELSDLRYGHFPKSTSGEDIRDEVLATLKRLESTCAKSAG</sequence>
<dbReference type="EMBL" id="ML977564">
    <property type="protein sequence ID" value="KAF2005070.1"/>
    <property type="molecule type" value="Genomic_DNA"/>
</dbReference>
<dbReference type="PANTHER" id="PTHR28064:SF1">
    <property type="entry name" value="INNER KINETOCHORE SUBUNIT NKP2"/>
    <property type="match status" value="1"/>
</dbReference>
<dbReference type="Pfam" id="PF09447">
    <property type="entry name" value="Cnl2_NKP2"/>
    <property type="match status" value="1"/>
</dbReference>
<accession>A0A6A5WTA8</accession>
<dbReference type="OrthoDB" id="2311687at2759"/>
<dbReference type="PANTHER" id="PTHR28064">
    <property type="entry name" value="INNER KINETOCHORE SUBUNIT NKP2"/>
    <property type="match status" value="1"/>
</dbReference>
<name>A0A6A5WTA8_9PLEO</name>
<reference evidence="1" key="1">
    <citation type="journal article" date="2020" name="Stud. Mycol.">
        <title>101 Dothideomycetes genomes: a test case for predicting lifestyles and emergence of pathogens.</title>
        <authorList>
            <person name="Haridas S."/>
            <person name="Albert R."/>
            <person name="Binder M."/>
            <person name="Bloem J."/>
            <person name="Labutti K."/>
            <person name="Salamov A."/>
            <person name="Andreopoulos B."/>
            <person name="Baker S."/>
            <person name="Barry K."/>
            <person name="Bills G."/>
            <person name="Bluhm B."/>
            <person name="Cannon C."/>
            <person name="Castanera R."/>
            <person name="Culley D."/>
            <person name="Daum C."/>
            <person name="Ezra D."/>
            <person name="Gonzalez J."/>
            <person name="Henrissat B."/>
            <person name="Kuo A."/>
            <person name="Liang C."/>
            <person name="Lipzen A."/>
            <person name="Lutzoni F."/>
            <person name="Magnuson J."/>
            <person name="Mondo S."/>
            <person name="Nolan M."/>
            <person name="Ohm R."/>
            <person name="Pangilinan J."/>
            <person name="Park H.-J."/>
            <person name="Ramirez L."/>
            <person name="Alfaro M."/>
            <person name="Sun H."/>
            <person name="Tritt A."/>
            <person name="Yoshinaga Y."/>
            <person name="Zwiers L.-H."/>
            <person name="Turgeon B."/>
            <person name="Goodwin S."/>
            <person name="Spatafora J."/>
            <person name="Crous P."/>
            <person name="Grigoriev I."/>
        </authorList>
    </citation>
    <scope>NUCLEOTIDE SEQUENCE</scope>
    <source>
        <strain evidence="1">CBS 123094</strain>
    </source>
</reference>
<gene>
    <name evidence="1" type="ORF">P154DRAFT_425015</name>
</gene>
<keyword evidence="2" id="KW-1185">Reference proteome</keyword>
<evidence type="ECO:0000313" key="2">
    <source>
        <dbReference type="Proteomes" id="UP000799779"/>
    </source>
</evidence>